<dbReference type="RefSeq" id="WP_349961204.1">
    <property type="nucleotide sequence ID" value="NZ_CP157961.1"/>
</dbReference>
<evidence type="ECO:0000256" key="1">
    <source>
        <dbReference type="ARBA" id="ARBA00010641"/>
    </source>
</evidence>
<geneLocation type="plasmid" evidence="8">
    <name>unnamed1</name>
</geneLocation>
<evidence type="ECO:0000256" key="2">
    <source>
        <dbReference type="ARBA" id="ARBA00023015"/>
    </source>
</evidence>
<keyword evidence="4" id="KW-0238">DNA-binding</keyword>
<sequence>MTKSVSEQLLKGLMLLSLDGDEAAYRRLLVILRDLLLAFYRRRLGSNADRDAEDLVQEVLLAVHGRRITYDRERPFTAWFFQIAKYKLIDHFRANGSKRGVEIALGDEIAAEFREEALFAHLDVDRLLDQLPAKQRELLRQVKIAGKTTAEAAIESGQSEAMVRVSIHRGMRAIGRKLGFANDEK</sequence>
<dbReference type="InterPro" id="IPR014284">
    <property type="entry name" value="RNA_pol_sigma-70_dom"/>
</dbReference>
<dbReference type="InterPro" id="IPR013324">
    <property type="entry name" value="RNA_pol_sigma_r3/r4-like"/>
</dbReference>
<protein>
    <submittedName>
        <fullName evidence="8">Sigma-70 family RNA polymerase sigma factor</fullName>
    </submittedName>
</protein>
<dbReference type="Pfam" id="PF04542">
    <property type="entry name" value="Sigma70_r2"/>
    <property type="match status" value="1"/>
</dbReference>
<dbReference type="SUPFAM" id="SSF88946">
    <property type="entry name" value="Sigma2 domain of RNA polymerase sigma factors"/>
    <property type="match status" value="1"/>
</dbReference>
<dbReference type="InterPro" id="IPR039425">
    <property type="entry name" value="RNA_pol_sigma-70-like"/>
</dbReference>
<keyword evidence="2" id="KW-0805">Transcription regulation</keyword>
<evidence type="ECO:0000256" key="5">
    <source>
        <dbReference type="ARBA" id="ARBA00023163"/>
    </source>
</evidence>
<name>A0AAU7S2D2_9HYPH</name>
<keyword evidence="8" id="KW-0614">Plasmid</keyword>
<dbReference type="GO" id="GO:0006352">
    <property type="term" value="P:DNA-templated transcription initiation"/>
    <property type="evidence" value="ECO:0007669"/>
    <property type="project" value="InterPro"/>
</dbReference>
<feature type="domain" description="RNA polymerase sigma-70 region 2" evidence="6">
    <location>
        <begin position="33"/>
        <end position="96"/>
    </location>
</feature>
<comment type="similarity">
    <text evidence="1">Belongs to the sigma-70 factor family. ECF subfamily.</text>
</comment>
<dbReference type="Gene3D" id="1.10.10.10">
    <property type="entry name" value="Winged helix-like DNA-binding domain superfamily/Winged helix DNA-binding domain"/>
    <property type="match status" value="1"/>
</dbReference>
<evidence type="ECO:0000256" key="4">
    <source>
        <dbReference type="ARBA" id="ARBA00023125"/>
    </source>
</evidence>
<dbReference type="GO" id="GO:0016987">
    <property type="term" value="F:sigma factor activity"/>
    <property type="evidence" value="ECO:0007669"/>
    <property type="project" value="UniProtKB-KW"/>
</dbReference>
<reference evidence="8" key="1">
    <citation type="submission" date="2024-06" db="EMBL/GenBank/DDBJ databases">
        <authorList>
            <person name="Li T."/>
            <person name="Gao R."/>
        </authorList>
    </citation>
    <scope>NUCLEOTIDE SEQUENCE</scope>
    <source>
        <strain evidence="8">ZPR3</strain>
        <plasmid evidence="8">unnamed1</plasmid>
    </source>
</reference>
<dbReference type="SUPFAM" id="SSF88659">
    <property type="entry name" value="Sigma3 and sigma4 domains of RNA polymerase sigma factors"/>
    <property type="match status" value="1"/>
</dbReference>
<dbReference type="NCBIfam" id="TIGR02937">
    <property type="entry name" value="sigma70-ECF"/>
    <property type="match status" value="1"/>
</dbReference>
<dbReference type="InterPro" id="IPR036388">
    <property type="entry name" value="WH-like_DNA-bd_sf"/>
</dbReference>
<organism evidence="8">
    <name type="scientific">Rhizobium sp. ZPR3</name>
    <dbReference type="NCBI Taxonomy" id="3158967"/>
    <lineage>
        <taxon>Bacteria</taxon>
        <taxon>Pseudomonadati</taxon>
        <taxon>Pseudomonadota</taxon>
        <taxon>Alphaproteobacteria</taxon>
        <taxon>Hyphomicrobiales</taxon>
        <taxon>Rhizobiaceae</taxon>
        <taxon>Rhizobium/Agrobacterium group</taxon>
        <taxon>Rhizobium</taxon>
    </lineage>
</organism>
<dbReference type="Pfam" id="PF08281">
    <property type="entry name" value="Sigma70_r4_2"/>
    <property type="match status" value="1"/>
</dbReference>
<dbReference type="Gene3D" id="1.10.1740.10">
    <property type="match status" value="1"/>
</dbReference>
<proteinExistence type="inferred from homology"/>
<keyword evidence="3" id="KW-0731">Sigma factor</keyword>
<dbReference type="AlphaFoldDB" id="A0AAU7S2D2"/>
<dbReference type="InterPro" id="IPR013249">
    <property type="entry name" value="RNA_pol_sigma70_r4_t2"/>
</dbReference>
<gene>
    <name evidence="8" type="ORF">ABM479_23605</name>
</gene>
<keyword evidence="5" id="KW-0804">Transcription</keyword>
<evidence type="ECO:0000259" key="6">
    <source>
        <dbReference type="Pfam" id="PF04542"/>
    </source>
</evidence>
<accession>A0AAU7S2D2</accession>
<dbReference type="InterPro" id="IPR013325">
    <property type="entry name" value="RNA_pol_sigma_r2"/>
</dbReference>
<dbReference type="GO" id="GO:0003677">
    <property type="term" value="F:DNA binding"/>
    <property type="evidence" value="ECO:0007669"/>
    <property type="project" value="UniProtKB-KW"/>
</dbReference>
<dbReference type="InterPro" id="IPR007627">
    <property type="entry name" value="RNA_pol_sigma70_r2"/>
</dbReference>
<evidence type="ECO:0000259" key="7">
    <source>
        <dbReference type="Pfam" id="PF08281"/>
    </source>
</evidence>
<evidence type="ECO:0000256" key="3">
    <source>
        <dbReference type="ARBA" id="ARBA00023082"/>
    </source>
</evidence>
<dbReference type="EMBL" id="CP157961">
    <property type="protein sequence ID" value="XBT96505.1"/>
    <property type="molecule type" value="Genomic_DNA"/>
</dbReference>
<evidence type="ECO:0000313" key="8">
    <source>
        <dbReference type="EMBL" id="XBT96505.1"/>
    </source>
</evidence>
<dbReference type="PANTHER" id="PTHR43133:SF58">
    <property type="entry name" value="ECF RNA POLYMERASE SIGMA FACTOR SIGD"/>
    <property type="match status" value="1"/>
</dbReference>
<dbReference type="PANTHER" id="PTHR43133">
    <property type="entry name" value="RNA POLYMERASE ECF-TYPE SIGMA FACTO"/>
    <property type="match status" value="1"/>
</dbReference>
<feature type="domain" description="RNA polymerase sigma factor 70 region 4 type 2" evidence="7">
    <location>
        <begin position="122"/>
        <end position="173"/>
    </location>
</feature>